<dbReference type="Proteomes" id="UP001054252">
    <property type="component" value="Unassembled WGS sequence"/>
</dbReference>
<sequence length="843" mass="93048">MLVGNARKQISIWVKGDPFHFGSSNPWVDAISKKVKENVSRREAQLARDVVPFNFLTPLRIIRDTILGFGSPAPVLVSKGASTVDVGRSVLVHTEPRTTLDAGTRRPMGVGLLYCFAIAIEVDSGFGFSVFNLHGTELNPNPEPPPIAKYSCYPPDPVETREEDSIGVKGLQLARGSRWQHLEAYINLFTFYIVGLLAATLLSFIAHLRGKGLWIGIVAGSVLQTTLLMLITSVANWQKQSHANPTNINKNQKYSRLQCQPEQEVMPLKANDYMGESKCEICAEEEEDSTHLFLSCKIVRWLWKACAKWWGTKVTLEVDCWNTFQKSGIGSLEPCIREGWDCIWKSVVWNVWLARNQKIFQGKERKMEQPLLPQRKEKTWGLTWGTFLEELKNLSYMAGPMVAVSFSLYVLQVVSMMMVGHLGELSLSGVAIATSITNVTGFSLLFGMSGALETLCGQAYGAQQHQKVGTYTYCSIISLLPICIPISILWMFMDKLLILIGQDPQISTVACRYAVWLIPALFASAILHPLVRYFLSQGLIVPLLLSSSTTVFLHLSLCWALIYKMELGNIGAALATGISYWFNVMLLGFIMKYSPSCEKTRILISQDIFLSIKEFFSFALPSAVMICLEWWSFELLILLSGLLPNSKLETSVLSICLMTISLHFLIPYGISAAASTRVSNELGAGNPQAAKVAAIATVVLTAIEAISASIILFCCRYIFGYAFSNGKEVVNYVTEMAPLISLSIIVDSLHGAFSGIARGSGWQHIAAGVNLGAYYLVGIPVGILLCFGKHFRGKGLWIGIVTGSTVQSTSLAVVTVFTNWQKQANKVRDRIFKGTFPVDKESA</sequence>
<dbReference type="CDD" id="cd13132">
    <property type="entry name" value="MATE_eukaryotic"/>
    <property type="match status" value="1"/>
</dbReference>
<dbReference type="NCBIfam" id="TIGR00797">
    <property type="entry name" value="matE"/>
    <property type="match status" value="1"/>
</dbReference>
<feature type="transmembrane region" description="Helical" evidence="7">
    <location>
        <begin position="612"/>
        <end position="631"/>
    </location>
</feature>
<feature type="transmembrane region" description="Helical" evidence="7">
    <location>
        <begin position="739"/>
        <end position="757"/>
    </location>
</feature>
<keyword evidence="5 7" id="KW-1133">Transmembrane helix</keyword>
<comment type="caution">
    <text evidence="8">The sequence shown here is derived from an EMBL/GenBank/DDBJ whole genome shotgun (WGS) entry which is preliminary data.</text>
</comment>
<feature type="transmembrane region" description="Helical" evidence="7">
    <location>
        <begin position="769"/>
        <end position="791"/>
    </location>
</feature>
<dbReference type="InterPro" id="IPR045069">
    <property type="entry name" value="MATE_euk"/>
</dbReference>
<dbReference type="PANTHER" id="PTHR11206">
    <property type="entry name" value="MULTIDRUG RESISTANCE PROTEIN"/>
    <property type="match status" value="1"/>
</dbReference>
<evidence type="ECO:0000313" key="9">
    <source>
        <dbReference type="Proteomes" id="UP001054252"/>
    </source>
</evidence>
<gene>
    <name evidence="8" type="ORF">SLEP1_g10765</name>
</gene>
<feature type="transmembrane region" description="Helical" evidence="7">
    <location>
        <begin position="692"/>
        <end position="719"/>
    </location>
</feature>
<comment type="similarity">
    <text evidence="2 7">Belongs to the multi antimicrobial extrusion (MATE) (TC 2.A.66.1) family.</text>
</comment>
<dbReference type="AlphaFoldDB" id="A0AAV5IJZ5"/>
<dbReference type="GO" id="GO:0042910">
    <property type="term" value="F:xenobiotic transmembrane transporter activity"/>
    <property type="evidence" value="ECO:0007669"/>
    <property type="project" value="InterPro"/>
</dbReference>
<protein>
    <recommendedName>
        <fullName evidence="7">Protein DETOXIFICATION</fullName>
    </recommendedName>
    <alternativeName>
        <fullName evidence="7">Multidrug and toxic compound extrusion protein</fullName>
    </alternativeName>
</protein>
<keyword evidence="6 7" id="KW-0472">Membrane</keyword>
<comment type="subcellular location">
    <subcellularLocation>
        <location evidence="1">Membrane</location>
        <topology evidence="1">Multi-pass membrane protein</topology>
    </subcellularLocation>
</comment>
<accession>A0AAV5IJZ5</accession>
<dbReference type="GO" id="GO:0016020">
    <property type="term" value="C:membrane"/>
    <property type="evidence" value="ECO:0007669"/>
    <property type="project" value="UniProtKB-SubCell"/>
</dbReference>
<dbReference type="GO" id="GO:0015297">
    <property type="term" value="F:antiporter activity"/>
    <property type="evidence" value="ECO:0007669"/>
    <property type="project" value="InterPro"/>
</dbReference>
<feature type="transmembrane region" description="Helical" evidence="7">
    <location>
        <begin position="797"/>
        <end position="820"/>
    </location>
</feature>
<organism evidence="8 9">
    <name type="scientific">Rubroshorea leprosula</name>
    <dbReference type="NCBI Taxonomy" id="152421"/>
    <lineage>
        <taxon>Eukaryota</taxon>
        <taxon>Viridiplantae</taxon>
        <taxon>Streptophyta</taxon>
        <taxon>Embryophyta</taxon>
        <taxon>Tracheophyta</taxon>
        <taxon>Spermatophyta</taxon>
        <taxon>Magnoliopsida</taxon>
        <taxon>eudicotyledons</taxon>
        <taxon>Gunneridae</taxon>
        <taxon>Pentapetalae</taxon>
        <taxon>rosids</taxon>
        <taxon>malvids</taxon>
        <taxon>Malvales</taxon>
        <taxon>Dipterocarpaceae</taxon>
        <taxon>Rubroshorea</taxon>
    </lineage>
</organism>
<feature type="transmembrane region" description="Helical" evidence="7">
    <location>
        <begin position="651"/>
        <end position="671"/>
    </location>
</feature>
<evidence type="ECO:0000256" key="5">
    <source>
        <dbReference type="ARBA" id="ARBA00022989"/>
    </source>
</evidence>
<feature type="transmembrane region" description="Helical" evidence="7">
    <location>
        <begin position="212"/>
        <end position="231"/>
    </location>
</feature>
<feature type="transmembrane region" description="Helical" evidence="7">
    <location>
        <begin position="425"/>
        <end position="447"/>
    </location>
</feature>
<evidence type="ECO:0000256" key="4">
    <source>
        <dbReference type="ARBA" id="ARBA00022692"/>
    </source>
</evidence>
<evidence type="ECO:0000256" key="1">
    <source>
        <dbReference type="ARBA" id="ARBA00004141"/>
    </source>
</evidence>
<feature type="transmembrane region" description="Helical" evidence="7">
    <location>
        <begin position="468"/>
        <end position="493"/>
    </location>
</feature>
<dbReference type="InterPro" id="IPR002528">
    <property type="entry name" value="MATE_fam"/>
</dbReference>
<feature type="transmembrane region" description="Helical" evidence="7">
    <location>
        <begin position="185"/>
        <end position="206"/>
    </location>
</feature>
<evidence type="ECO:0000313" key="8">
    <source>
        <dbReference type="EMBL" id="GKU97645.1"/>
    </source>
</evidence>
<dbReference type="Pfam" id="PF01554">
    <property type="entry name" value="MatE"/>
    <property type="match status" value="2"/>
</dbReference>
<dbReference type="Gene3D" id="3.40.50.970">
    <property type="match status" value="1"/>
</dbReference>
<feature type="transmembrane region" description="Helical" evidence="7">
    <location>
        <begin position="513"/>
        <end position="531"/>
    </location>
</feature>
<feature type="transmembrane region" description="Helical" evidence="7">
    <location>
        <begin position="569"/>
        <end position="591"/>
    </location>
</feature>
<feature type="transmembrane region" description="Helical" evidence="7">
    <location>
        <begin position="543"/>
        <end position="563"/>
    </location>
</feature>
<reference evidence="8 9" key="1">
    <citation type="journal article" date="2021" name="Commun. Biol.">
        <title>The genome of Shorea leprosula (Dipterocarpaceae) highlights the ecological relevance of drought in aseasonal tropical rainforests.</title>
        <authorList>
            <person name="Ng K.K.S."/>
            <person name="Kobayashi M.J."/>
            <person name="Fawcett J.A."/>
            <person name="Hatakeyama M."/>
            <person name="Paape T."/>
            <person name="Ng C.H."/>
            <person name="Ang C.C."/>
            <person name="Tnah L.H."/>
            <person name="Lee C.T."/>
            <person name="Nishiyama T."/>
            <person name="Sese J."/>
            <person name="O'Brien M.J."/>
            <person name="Copetti D."/>
            <person name="Mohd Noor M.I."/>
            <person name="Ong R.C."/>
            <person name="Putra M."/>
            <person name="Sireger I.Z."/>
            <person name="Indrioko S."/>
            <person name="Kosugi Y."/>
            <person name="Izuno A."/>
            <person name="Isagi Y."/>
            <person name="Lee S.L."/>
            <person name="Shimizu K.K."/>
        </authorList>
    </citation>
    <scope>NUCLEOTIDE SEQUENCE [LARGE SCALE GENOMIC DNA]</scope>
    <source>
        <strain evidence="8">214</strain>
    </source>
</reference>
<keyword evidence="3" id="KW-0813">Transport</keyword>
<proteinExistence type="inferred from homology"/>
<keyword evidence="9" id="KW-1185">Reference proteome</keyword>
<keyword evidence="4 7" id="KW-0812">Transmembrane</keyword>
<evidence type="ECO:0000256" key="3">
    <source>
        <dbReference type="ARBA" id="ARBA00022448"/>
    </source>
</evidence>
<evidence type="ECO:0000256" key="7">
    <source>
        <dbReference type="RuleBase" id="RU004914"/>
    </source>
</evidence>
<dbReference type="GO" id="GO:1990961">
    <property type="term" value="P:xenobiotic detoxification by transmembrane export across the plasma membrane"/>
    <property type="evidence" value="ECO:0007669"/>
    <property type="project" value="InterPro"/>
</dbReference>
<evidence type="ECO:0000256" key="2">
    <source>
        <dbReference type="ARBA" id="ARBA00010199"/>
    </source>
</evidence>
<evidence type="ECO:0000256" key="6">
    <source>
        <dbReference type="ARBA" id="ARBA00023136"/>
    </source>
</evidence>
<feature type="transmembrane region" description="Helical" evidence="7">
    <location>
        <begin position="396"/>
        <end position="419"/>
    </location>
</feature>
<name>A0AAV5IJZ5_9ROSI</name>
<dbReference type="EMBL" id="BPVZ01000011">
    <property type="protein sequence ID" value="GKU97645.1"/>
    <property type="molecule type" value="Genomic_DNA"/>
</dbReference>